<name>A0A9N7TMK9_PLEPL</name>
<reference evidence="2" key="1">
    <citation type="submission" date="2020-03" db="EMBL/GenBank/DDBJ databases">
        <authorList>
            <person name="Weist P."/>
        </authorList>
    </citation>
    <scope>NUCLEOTIDE SEQUENCE</scope>
</reference>
<feature type="region of interest" description="Disordered" evidence="1">
    <location>
        <begin position="58"/>
        <end position="86"/>
    </location>
</feature>
<sequence>MGIQRAGYQTVQSAGKIQNVPLAHLELAVAAEGDAMKLFSVVRLSTLGVQRIVLTNTAASPSNTPSSSNRQGEESKHGVPASSSPSLHLTASSLSNFAKVLGTCQIRCYNSKEAIGRWAAPPPYHQPPRPSKPWLLLQKHHQYSSSFIVSDNTWPMPTNDEEYSRKPDQPKPAPGTDPQTLRWERDRDRDTVEAVIGQVSGEDAKTSGQRVTERGRLSHPADLAKTDETISSPRPGQLFNPAPHPGFEGSFPTTTQS</sequence>
<accession>A0A9N7TMK9</accession>
<feature type="region of interest" description="Disordered" evidence="1">
    <location>
        <begin position="151"/>
        <end position="257"/>
    </location>
</feature>
<keyword evidence="3" id="KW-1185">Reference proteome</keyword>
<feature type="compositionally biased region" description="Low complexity" evidence="1">
    <location>
        <begin position="58"/>
        <end position="69"/>
    </location>
</feature>
<dbReference type="EMBL" id="CADEAL010000171">
    <property type="protein sequence ID" value="CAB1415732.1"/>
    <property type="molecule type" value="Genomic_DNA"/>
</dbReference>
<comment type="caution">
    <text evidence="2">The sequence shown here is derived from an EMBL/GenBank/DDBJ whole genome shotgun (WGS) entry which is preliminary data.</text>
</comment>
<gene>
    <name evidence="2" type="ORF">PLEPLA_LOCUS3450</name>
</gene>
<dbReference type="Proteomes" id="UP001153269">
    <property type="component" value="Unassembled WGS sequence"/>
</dbReference>
<dbReference type="AlphaFoldDB" id="A0A9N7TMK9"/>
<evidence type="ECO:0000313" key="2">
    <source>
        <dbReference type="EMBL" id="CAB1415732.1"/>
    </source>
</evidence>
<evidence type="ECO:0000256" key="1">
    <source>
        <dbReference type="SAM" id="MobiDB-lite"/>
    </source>
</evidence>
<protein>
    <submittedName>
        <fullName evidence="2">Uncharacterized protein</fullName>
    </submittedName>
</protein>
<organism evidence="2 3">
    <name type="scientific">Pleuronectes platessa</name>
    <name type="common">European plaice</name>
    <dbReference type="NCBI Taxonomy" id="8262"/>
    <lineage>
        <taxon>Eukaryota</taxon>
        <taxon>Metazoa</taxon>
        <taxon>Chordata</taxon>
        <taxon>Craniata</taxon>
        <taxon>Vertebrata</taxon>
        <taxon>Euteleostomi</taxon>
        <taxon>Actinopterygii</taxon>
        <taxon>Neopterygii</taxon>
        <taxon>Teleostei</taxon>
        <taxon>Neoteleostei</taxon>
        <taxon>Acanthomorphata</taxon>
        <taxon>Carangaria</taxon>
        <taxon>Pleuronectiformes</taxon>
        <taxon>Pleuronectoidei</taxon>
        <taxon>Pleuronectidae</taxon>
        <taxon>Pleuronectes</taxon>
    </lineage>
</organism>
<evidence type="ECO:0000313" key="3">
    <source>
        <dbReference type="Proteomes" id="UP001153269"/>
    </source>
</evidence>
<feature type="compositionally biased region" description="Basic and acidic residues" evidence="1">
    <location>
        <begin position="182"/>
        <end position="192"/>
    </location>
</feature>
<proteinExistence type="predicted"/>